<sequence length="131" mass="15530">MNCYPIRERKDWFITDRKPTICPHCGAKEVKKSVFGMPSAEDYYEAKYHFQGCIPDFPEPRTWGCCKCDAAFFKNTQRNLDALNGIWRRKSEPEEGEKVIKRTEKEKADLMNEVMEKWVKEQKEQSLEIPF</sequence>
<reference evidence="2" key="1">
    <citation type="journal article" date="2014" name="Sci. Data">
        <title>Genomes of diverse isolates of the marine cyanobacterium Prochlorococcus.</title>
        <authorList>
            <person name="Biller S."/>
            <person name="Berube P."/>
            <person name="Thompson J."/>
            <person name="Kelly L."/>
            <person name="Roggensack S."/>
            <person name="Awad L."/>
            <person name="Roache-Johnson K."/>
            <person name="Ding H."/>
            <person name="Giovannoni S.J."/>
            <person name="Moore L.R."/>
            <person name="Chisholm S.W."/>
        </authorList>
    </citation>
    <scope>NUCLEOTIDE SEQUENCE [LARGE SCALE GENOMIC DNA]</scope>
    <source>
        <strain evidence="2">GP2</strain>
    </source>
</reference>
<dbReference type="STRING" id="59925.EU91_1418"/>
<dbReference type="Proteomes" id="UP000030598">
    <property type="component" value="Unassembled WGS sequence"/>
</dbReference>
<accession>A0A0A1ZAI8</accession>
<dbReference type="RefSeq" id="WP_072012902.1">
    <property type="nucleotide sequence ID" value="NZ_CP138934.1"/>
</dbReference>
<comment type="caution">
    <text evidence="1">The sequence shown here is derived from an EMBL/GenBank/DDBJ whole genome shotgun (WGS) entry which is preliminary data.</text>
</comment>
<name>A0A0A1ZAI8_PROMR</name>
<gene>
    <name evidence="1" type="ORF">EU91_1418</name>
</gene>
<proteinExistence type="predicted"/>
<dbReference type="AlphaFoldDB" id="A0A0A1ZAI8"/>
<organism evidence="1 2">
    <name type="scientific">Prochlorococcus marinus str. GP2</name>
    <dbReference type="NCBI Taxonomy" id="59925"/>
    <lineage>
        <taxon>Bacteria</taxon>
        <taxon>Bacillati</taxon>
        <taxon>Cyanobacteriota</taxon>
        <taxon>Cyanophyceae</taxon>
        <taxon>Synechococcales</taxon>
        <taxon>Prochlorococcaceae</taxon>
        <taxon>Prochlorococcus</taxon>
    </lineage>
</organism>
<evidence type="ECO:0000313" key="2">
    <source>
        <dbReference type="Proteomes" id="UP000030598"/>
    </source>
</evidence>
<dbReference type="EMBL" id="JNAH01000008">
    <property type="protein sequence ID" value="KGF85318.1"/>
    <property type="molecule type" value="Genomic_DNA"/>
</dbReference>
<evidence type="ECO:0000313" key="1">
    <source>
        <dbReference type="EMBL" id="KGF85318.1"/>
    </source>
</evidence>
<protein>
    <submittedName>
        <fullName evidence="1">Uncharacterized protein</fullName>
    </submittedName>
</protein>